<dbReference type="EMBL" id="JAENJH010000005">
    <property type="protein sequence ID" value="MBK1787027.1"/>
    <property type="molecule type" value="Genomic_DNA"/>
</dbReference>
<protein>
    <submittedName>
        <fullName evidence="1">Uncharacterized protein</fullName>
    </submittedName>
</protein>
<evidence type="ECO:0000313" key="2">
    <source>
        <dbReference type="Proteomes" id="UP000635245"/>
    </source>
</evidence>
<gene>
    <name evidence="1" type="ORF">JHE00_22100</name>
</gene>
<sequence length="85" mass="9557">MRARHRYEFRVSGRLSDRVEEVLRELGGTEPDDVRVEPTPPETVIYGRAGDATELTELLELLQNLGLHIVSVQRVPGPRPGEAPR</sequence>
<name>A0A934QRS0_9PSEU</name>
<organism evidence="1 2">
    <name type="scientific">Prauserella cavernicola</name>
    <dbReference type="NCBI Taxonomy" id="2800127"/>
    <lineage>
        <taxon>Bacteria</taxon>
        <taxon>Bacillati</taxon>
        <taxon>Actinomycetota</taxon>
        <taxon>Actinomycetes</taxon>
        <taxon>Pseudonocardiales</taxon>
        <taxon>Pseudonocardiaceae</taxon>
        <taxon>Prauserella</taxon>
    </lineage>
</organism>
<evidence type="ECO:0000313" key="1">
    <source>
        <dbReference type="EMBL" id="MBK1787027.1"/>
    </source>
</evidence>
<accession>A0A934QRS0</accession>
<reference evidence="1" key="1">
    <citation type="submission" date="2020-12" db="EMBL/GenBank/DDBJ databases">
        <title>Prauserella sp. ASG 168, a novel actinomycete isolated from cave rock.</title>
        <authorList>
            <person name="Suriyachadkun C."/>
        </authorList>
    </citation>
    <scope>NUCLEOTIDE SEQUENCE</scope>
    <source>
        <strain evidence="1">ASG 168</strain>
    </source>
</reference>
<proteinExistence type="predicted"/>
<keyword evidence="2" id="KW-1185">Reference proteome</keyword>
<comment type="caution">
    <text evidence="1">The sequence shown here is derived from an EMBL/GenBank/DDBJ whole genome shotgun (WGS) entry which is preliminary data.</text>
</comment>
<dbReference type="Proteomes" id="UP000635245">
    <property type="component" value="Unassembled WGS sequence"/>
</dbReference>
<dbReference type="AlphaFoldDB" id="A0A934QRS0"/>